<dbReference type="AlphaFoldDB" id="A0A1G1WAG9"/>
<feature type="transmembrane region" description="Helical" evidence="1">
    <location>
        <begin position="16"/>
        <end position="36"/>
    </location>
</feature>
<evidence type="ECO:0000256" key="1">
    <source>
        <dbReference type="SAM" id="Phobius"/>
    </source>
</evidence>
<keyword evidence="1" id="KW-0472">Membrane</keyword>
<organism evidence="2 3">
    <name type="scientific">Candidatus Woykebacteria bacterium RBG_13_40_7b</name>
    <dbReference type="NCBI Taxonomy" id="1802594"/>
    <lineage>
        <taxon>Bacteria</taxon>
        <taxon>Candidatus Woykeibacteriota</taxon>
    </lineage>
</organism>
<accession>A0A1G1WAG9</accession>
<dbReference type="Proteomes" id="UP000177103">
    <property type="component" value="Unassembled WGS sequence"/>
</dbReference>
<proteinExistence type="predicted"/>
<evidence type="ECO:0000313" key="2">
    <source>
        <dbReference type="EMBL" id="OGY24692.1"/>
    </source>
</evidence>
<comment type="caution">
    <text evidence="2">The sequence shown here is derived from an EMBL/GenBank/DDBJ whole genome shotgun (WGS) entry which is preliminary data.</text>
</comment>
<evidence type="ECO:0000313" key="3">
    <source>
        <dbReference type="Proteomes" id="UP000177103"/>
    </source>
</evidence>
<keyword evidence="1" id="KW-1133">Transmembrane helix</keyword>
<gene>
    <name evidence="2" type="ORF">A2Y57_00445</name>
</gene>
<feature type="transmembrane region" description="Helical" evidence="1">
    <location>
        <begin position="118"/>
        <end position="141"/>
    </location>
</feature>
<sequence length="167" mass="18018">MQRLLREGRSPPKSRGLWALVVFIILGAFALLALMATGFGPRTVDATTISPTTLSLTEAGDLALEPTLEDVTDNTWTPAGAFTDEVPSYGAGTQQYWTTTDAVNDVAPTTILTKETRIYGTTIFALAVSFVAITTIIWADWKGTRVTQARSFLARYTTLRAGASHST</sequence>
<dbReference type="EMBL" id="MHCQ01000017">
    <property type="protein sequence ID" value="OGY24692.1"/>
    <property type="molecule type" value="Genomic_DNA"/>
</dbReference>
<protein>
    <submittedName>
        <fullName evidence="2">Uncharacterized protein</fullName>
    </submittedName>
</protein>
<reference evidence="2 3" key="1">
    <citation type="journal article" date="2016" name="Nat. Commun.">
        <title>Thousands of microbial genomes shed light on interconnected biogeochemical processes in an aquifer system.</title>
        <authorList>
            <person name="Anantharaman K."/>
            <person name="Brown C.T."/>
            <person name="Hug L.A."/>
            <person name="Sharon I."/>
            <person name="Castelle C.J."/>
            <person name="Probst A.J."/>
            <person name="Thomas B.C."/>
            <person name="Singh A."/>
            <person name="Wilkins M.J."/>
            <person name="Karaoz U."/>
            <person name="Brodie E.L."/>
            <person name="Williams K.H."/>
            <person name="Hubbard S.S."/>
            <person name="Banfield J.F."/>
        </authorList>
    </citation>
    <scope>NUCLEOTIDE SEQUENCE [LARGE SCALE GENOMIC DNA]</scope>
</reference>
<keyword evidence="1" id="KW-0812">Transmembrane</keyword>
<name>A0A1G1WAG9_9BACT</name>